<dbReference type="Proteomes" id="UP000292052">
    <property type="component" value="Unassembled WGS sequence"/>
</dbReference>
<name>A0A482VX73_ASBVE</name>
<dbReference type="Pfam" id="PF06585">
    <property type="entry name" value="JHBP"/>
    <property type="match status" value="1"/>
</dbReference>
<reference evidence="1 2" key="1">
    <citation type="submission" date="2017-03" db="EMBL/GenBank/DDBJ databases">
        <title>Genome of the blue death feigning beetle - Asbolus verrucosus.</title>
        <authorList>
            <person name="Rider S.D."/>
        </authorList>
    </citation>
    <scope>NUCLEOTIDE SEQUENCE [LARGE SCALE GENOMIC DNA]</scope>
    <source>
        <strain evidence="1">Butters</strain>
        <tissue evidence="1">Head and leg muscle</tissue>
    </source>
</reference>
<dbReference type="EMBL" id="QDEB01054855">
    <property type="protein sequence ID" value="RZC37203.1"/>
    <property type="molecule type" value="Genomic_DNA"/>
</dbReference>
<proteinExistence type="predicted"/>
<dbReference type="PANTHER" id="PTHR11008:SF32">
    <property type="entry name" value="CIRCADIAN CLOCK-CONTROLLED PROTEIN DAYWAKE-RELATED"/>
    <property type="match status" value="1"/>
</dbReference>
<dbReference type="InterPro" id="IPR038606">
    <property type="entry name" value="To_sf"/>
</dbReference>
<dbReference type="Gene3D" id="3.15.10.30">
    <property type="entry name" value="Haemolymph juvenile hormone binding protein"/>
    <property type="match status" value="1"/>
</dbReference>
<evidence type="ECO:0000313" key="2">
    <source>
        <dbReference type="Proteomes" id="UP000292052"/>
    </source>
</evidence>
<dbReference type="OrthoDB" id="8182977at2759"/>
<protein>
    <submittedName>
        <fullName evidence="1">JHBP domain containing protein</fullName>
    </submittedName>
</protein>
<dbReference type="PANTHER" id="PTHR11008">
    <property type="entry name" value="PROTEIN TAKEOUT-LIKE PROTEIN"/>
    <property type="match status" value="1"/>
</dbReference>
<dbReference type="InterPro" id="IPR010562">
    <property type="entry name" value="Haemolymph_juvenile_hormone-bd"/>
</dbReference>
<gene>
    <name evidence="1" type="ORF">BDFB_011057</name>
</gene>
<comment type="caution">
    <text evidence="1">The sequence shown here is derived from an EMBL/GenBank/DDBJ whole genome shotgun (WGS) entry which is preliminary data.</text>
</comment>
<evidence type="ECO:0000313" key="1">
    <source>
        <dbReference type="EMBL" id="RZC37203.1"/>
    </source>
</evidence>
<keyword evidence="2" id="KW-1185">Reference proteome</keyword>
<organism evidence="1 2">
    <name type="scientific">Asbolus verrucosus</name>
    <name type="common">Desert ironclad beetle</name>
    <dbReference type="NCBI Taxonomy" id="1661398"/>
    <lineage>
        <taxon>Eukaryota</taxon>
        <taxon>Metazoa</taxon>
        <taxon>Ecdysozoa</taxon>
        <taxon>Arthropoda</taxon>
        <taxon>Hexapoda</taxon>
        <taxon>Insecta</taxon>
        <taxon>Pterygota</taxon>
        <taxon>Neoptera</taxon>
        <taxon>Endopterygota</taxon>
        <taxon>Coleoptera</taxon>
        <taxon>Polyphaga</taxon>
        <taxon>Cucujiformia</taxon>
        <taxon>Tenebrionidae</taxon>
        <taxon>Pimeliinae</taxon>
        <taxon>Asbolus</taxon>
    </lineage>
</organism>
<accession>A0A482VX73</accession>
<dbReference type="AlphaFoldDB" id="A0A482VX73"/>
<sequence length="103" mass="12092">MLPENLKADCLLGYEEVKRRDKTHIRFVSSKLDIDPSLMSFEFENLFDGERELGDNINKVLNDNWKEVFADVKNDYIELVNQILLGLMNKFFDKVSLEEAFDN</sequence>
<dbReference type="GO" id="GO:0005615">
    <property type="term" value="C:extracellular space"/>
    <property type="evidence" value="ECO:0007669"/>
    <property type="project" value="TreeGrafter"/>
</dbReference>